<keyword evidence="2" id="KW-0285">Flavoprotein</keyword>
<keyword evidence="2" id="KW-0274">FAD</keyword>
<evidence type="ECO:0000313" key="3">
    <source>
        <dbReference type="EMBL" id="ROQ21490.1"/>
    </source>
</evidence>
<dbReference type="SUPFAM" id="SSF51905">
    <property type="entry name" value="FAD/NAD(P)-binding domain"/>
    <property type="match status" value="1"/>
</dbReference>
<feature type="binding site" evidence="2">
    <location>
        <position position="336"/>
    </location>
    <ligand>
        <name>L-tryptophan</name>
        <dbReference type="ChEBI" id="CHEBI:57912"/>
    </ligand>
</feature>
<dbReference type="PIRSF" id="PIRSF011396">
    <property type="entry name" value="Trp_halogenase"/>
    <property type="match status" value="1"/>
</dbReference>
<dbReference type="InterPro" id="IPR050816">
    <property type="entry name" value="Flavin-dep_Halogenase_NPB"/>
</dbReference>
<evidence type="ECO:0000256" key="2">
    <source>
        <dbReference type="PIRSR" id="PIRSR011396-2"/>
    </source>
</evidence>
<dbReference type="OrthoDB" id="6278312at2"/>
<evidence type="ECO:0000256" key="1">
    <source>
        <dbReference type="PIRSR" id="PIRSR011396-1"/>
    </source>
</evidence>
<feature type="binding site" evidence="2">
    <location>
        <begin position="13"/>
        <end position="16"/>
    </location>
    <ligand>
        <name>FAD</name>
        <dbReference type="ChEBI" id="CHEBI:57692"/>
    </ligand>
</feature>
<dbReference type="RefSeq" id="WP_123638474.1">
    <property type="nucleotide sequence ID" value="NZ_RJUK01000001.1"/>
</dbReference>
<dbReference type="FunFam" id="3.50.50.60:FF:000280">
    <property type="entry name" value="Tryptophan halogenase"/>
    <property type="match status" value="1"/>
</dbReference>
<evidence type="ECO:0000313" key="4">
    <source>
        <dbReference type="Proteomes" id="UP000273643"/>
    </source>
</evidence>
<feature type="binding site" evidence="2">
    <location>
        <position position="78"/>
    </location>
    <ligand>
        <name>7-chloro-L-tryptophan</name>
        <dbReference type="ChEBI" id="CHEBI:58713"/>
    </ligand>
</feature>
<dbReference type="Gene3D" id="3.50.50.60">
    <property type="entry name" value="FAD/NAD(P)-binding domain"/>
    <property type="match status" value="1"/>
</dbReference>
<dbReference type="InterPro" id="IPR033856">
    <property type="entry name" value="Trp_halogen"/>
</dbReference>
<feature type="binding site" evidence="2">
    <location>
        <position position="340"/>
    </location>
    <ligand>
        <name>FAD</name>
        <dbReference type="ChEBI" id="CHEBI:57692"/>
    </ligand>
</feature>
<keyword evidence="2" id="KW-0547">Nucleotide-binding</keyword>
<dbReference type="InterPro" id="IPR006905">
    <property type="entry name" value="Flavin_halogenase"/>
</dbReference>
<dbReference type="InterPro" id="IPR036188">
    <property type="entry name" value="FAD/NAD-bd_sf"/>
</dbReference>
<feature type="binding site" evidence="2">
    <location>
        <position position="327"/>
    </location>
    <ligand>
        <name>FAD</name>
        <dbReference type="ChEBI" id="CHEBI:57692"/>
    </ligand>
</feature>
<dbReference type="Pfam" id="PF04820">
    <property type="entry name" value="Trp_halogenase"/>
    <property type="match status" value="1"/>
</dbReference>
<organism evidence="3 4">
    <name type="scientific">Marinimicrobium koreense</name>
    <dbReference type="NCBI Taxonomy" id="306545"/>
    <lineage>
        <taxon>Bacteria</taxon>
        <taxon>Pseudomonadati</taxon>
        <taxon>Pseudomonadota</taxon>
        <taxon>Gammaproteobacteria</taxon>
        <taxon>Cellvibrionales</taxon>
        <taxon>Cellvibrionaceae</taxon>
        <taxon>Marinimicrobium</taxon>
    </lineage>
</organism>
<keyword evidence="4" id="KW-1185">Reference proteome</keyword>
<dbReference type="GO" id="GO:0004497">
    <property type="term" value="F:monooxygenase activity"/>
    <property type="evidence" value="ECO:0007669"/>
    <property type="project" value="InterPro"/>
</dbReference>
<name>A0A3N1P452_9GAMM</name>
<feature type="active site" evidence="1">
    <location>
        <position position="78"/>
    </location>
</feature>
<protein>
    <submittedName>
        <fullName evidence="3">Tryptophan halogenase</fullName>
    </submittedName>
</protein>
<dbReference type="PANTHER" id="PTHR43747">
    <property type="entry name" value="FAD-BINDING PROTEIN"/>
    <property type="match status" value="1"/>
</dbReference>
<sequence>MTDSIKRIVIAGGGTAGWMAAGLLSQTLGKNLDIKLVESDDIPTVGVGEATIPPLMTFHKMLDIDEREFLAEVNGTFKLGISFENWREKDHKYIHSFGYAGKDCWACSFLHFWLAGKAKGIDYPYGDYCAELLASHKNKFAVLPNGRMNYAYHMDAGRYAAFLRRRSEKLGVERVEGKIEKVNLNPDNGEIQSLTLASGKQVDGDFFIDCTGFRGLLIEQSLNAGFEDWSHWLPCDRALAVQTESVGEPIPYTRSIAHDAGWQWRIPLQNRVGNGLVYSSRYMSDEQARETLLGNLEGEPITDPKPIQFRTGTRRKHWVKNCLALGLSSGFLEPLESTSIHLIQRSLVRFVQLFPASGQMVQSDIDEFNQQTKLEVERIRDFIILHYKVTERDDTPFWRYCKNMEIPAPLRQRIDLFSDSARVFKIENELFGEESWIQVMMGQGITPKAYHPMADVMTEKELADFLKKLRQSTEQLVAKLPSHQAFIDYYCKMPMAQAANG</sequence>
<dbReference type="EMBL" id="RJUK01000001">
    <property type="protein sequence ID" value="ROQ21490.1"/>
    <property type="molecule type" value="Genomic_DNA"/>
</dbReference>
<reference evidence="3 4" key="1">
    <citation type="submission" date="2018-11" db="EMBL/GenBank/DDBJ databases">
        <title>Genomic Encyclopedia of Type Strains, Phase IV (KMG-IV): sequencing the most valuable type-strain genomes for metagenomic binning, comparative biology and taxonomic classification.</title>
        <authorList>
            <person name="Goeker M."/>
        </authorList>
    </citation>
    <scope>NUCLEOTIDE SEQUENCE [LARGE SCALE GENOMIC DNA]</scope>
    <source>
        <strain evidence="3 4">DSM 16974</strain>
    </source>
</reference>
<accession>A0A3N1P452</accession>
<dbReference type="PANTHER" id="PTHR43747:SF4">
    <property type="entry name" value="FLAVIN-DEPENDENT TRYPTOPHAN HALOGENASE"/>
    <property type="match status" value="1"/>
</dbReference>
<dbReference type="Proteomes" id="UP000273643">
    <property type="component" value="Unassembled WGS sequence"/>
</dbReference>
<gene>
    <name evidence="3" type="ORF">EDC38_2114</name>
</gene>
<proteinExistence type="predicted"/>
<dbReference type="AlphaFoldDB" id="A0A3N1P452"/>
<comment type="caution">
    <text evidence="3">The sequence shown here is derived from an EMBL/GenBank/DDBJ whole genome shotgun (WGS) entry which is preliminary data.</text>
</comment>
<dbReference type="GO" id="GO:0000166">
    <property type="term" value="F:nucleotide binding"/>
    <property type="evidence" value="ECO:0007669"/>
    <property type="project" value="UniProtKB-KW"/>
</dbReference>